<evidence type="ECO:0000313" key="3">
    <source>
        <dbReference type="Proteomes" id="UP001208938"/>
    </source>
</evidence>
<protein>
    <recommendedName>
        <fullName evidence="4">DUF3137 domain-containing protein</fullName>
    </recommendedName>
</protein>
<evidence type="ECO:0000313" key="2">
    <source>
        <dbReference type="EMBL" id="MCW1931774.1"/>
    </source>
</evidence>
<sequence>MTGPAVAPPPRGTLLGLLARLGGPHRRGRQFGSLGRPRQPGPVLPEEQLAGLQARLGPVLARLDAERRAWIRQTERELRLAAGAAALVGLGLGWSMGGPVTGLALMLGGAGFALLLLMGRAQGTTREAAKQAIAEVLAPELIGLSPVPPDARARRFTPERLAGWGLPGPVHTVTVDECLTGERAGFSVSIARVGMFFGNENNRTAEVGGGACFVVAELTAPGEAEGDATVVIPQDAALAFRTAPSAGRPPAAATGDADFDARYRVHGDPSPLGPEARAAFAALEAVARADPTCTRDVTPGTGLRPFVILRPGRVTVLTPLALFDGAFEPPPFWAALDAASLTPRFASDLLILNDHLAAATILTKGLFR</sequence>
<proteinExistence type="predicted"/>
<gene>
    <name evidence="2" type="ORF">OKW52_05725</name>
</gene>
<evidence type="ECO:0008006" key="4">
    <source>
        <dbReference type="Google" id="ProtNLM"/>
    </source>
</evidence>
<dbReference type="Proteomes" id="UP001208938">
    <property type="component" value="Unassembled WGS sequence"/>
</dbReference>
<evidence type="ECO:0000256" key="1">
    <source>
        <dbReference type="SAM" id="Phobius"/>
    </source>
</evidence>
<dbReference type="EMBL" id="JAPDFL010000001">
    <property type="protein sequence ID" value="MCW1931774.1"/>
    <property type="molecule type" value="Genomic_DNA"/>
</dbReference>
<accession>A0ABT3GW49</accession>
<dbReference type="RefSeq" id="WP_264504865.1">
    <property type="nucleotide sequence ID" value="NZ_JAPDFL010000001.1"/>
</dbReference>
<reference evidence="2 3" key="1">
    <citation type="submission" date="2022-10" db="EMBL/GenBank/DDBJ databases">
        <title>Pararhodobacter sp. nov., isolated from marine algae.</title>
        <authorList>
            <person name="Choi B.J."/>
            <person name="Kim J.M."/>
            <person name="Lee J.K."/>
            <person name="Choi D.G."/>
            <person name="Jeon C.O."/>
        </authorList>
    </citation>
    <scope>NUCLEOTIDE SEQUENCE [LARGE SCALE GENOMIC DNA]</scope>
    <source>
        <strain evidence="2 3">ZQ420</strain>
    </source>
</reference>
<keyword evidence="1" id="KW-0472">Membrane</keyword>
<feature type="transmembrane region" description="Helical" evidence="1">
    <location>
        <begin position="103"/>
        <end position="121"/>
    </location>
</feature>
<organism evidence="2 3">
    <name type="scientific">Pararhodobacter zhoushanensis</name>
    <dbReference type="NCBI Taxonomy" id="2479545"/>
    <lineage>
        <taxon>Bacteria</taxon>
        <taxon>Pseudomonadati</taxon>
        <taxon>Pseudomonadota</taxon>
        <taxon>Alphaproteobacteria</taxon>
        <taxon>Rhodobacterales</taxon>
        <taxon>Paracoccaceae</taxon>
        <taxon>Pararhodobacter</taxon>
    </lineage>
</organism>
<keyword evidence="1" id="KW-0812">Transmembrane</keyword>
<keyword evidence="1" id="KW-1133">Transmembrane helix</keyword>
<name>A0ABT3GW49_9RHOB</name>
<keyword evidence="3" id="KW-1185">Reference proteome</keyword>
<comment type="caution">
    <text evidence="2">The sequence shown here is derived from an EMBL/GenBank/DDBJ whole genome shotgun (WGS) entry which is preliminary data.</text>
</comment>